<protein>
    <recommendedName>
        <fullName evidence="2 7">Glutamate racemase</fullName>
        <ecNumber evidence="2 7">5.1.1.3</ecNumber>
    </recommendedName>
</protein>
<evidence type="ECO:0000256" key="7">
    <source>
        <dbReference type="HAMAP-Rule" id="MF_00258"/>
    </source>
</evidence>
<reference evidence="8 9" key="1">
    <citation type="journal article" date="2009" name="PLoS Genet.">
        <title>Adaptations to submarine hydrothermal environments exemplified by the genome of Nautilia profundicola.</title>
        <authorList>
            <person name="Campbell B.J."/>
            <person name="Smith J.L."/>
            <person name="Hanson T.E."/>
            <person name="Klotz M.G."/>
            <person name="Stein L.Y."/>
            <person name="Lee C.K."/>
            <person name="Wu D."/>
            <person name="Robinson J.M."/>
            <person name="Khouri H.M."/>
            <person name="Eisen J.A."/>
            <person name="Cary S.C."/>
        </authorList>
    </citation>
    <scope>NUCLEOTIDE SEQUENCE [LARGE SCALE GENOMIC DNA]</scope>
    <source>
        <strain evidence="9">ATCC BAA-1463 / DSM 18972 / AmH</strain>
    </source>
</reference>
<evidence type="ECO:0000256" key="3">
    <source>
        <dbReference type="ARBA" id="ARBA00022960"/>
    </source>
</evidence>
<keyword evidence="9" id="KW-1185">Reference proteome</keyword>
<keyword evidence="4 7" id="KW-0573">Peptidoglycan synthesis</keyword>
<comment type="pathway">
    <text evidence="7">Cell wall biogenesis; peptidoglycan biosynthesis.</text>
</comment>
<dbReference type="GO" id="GO:0009252">
    <property type="term" value="P:peptidoglycan biosynthetic process"/>
    <property type="evidence" value="ECO:0007669"/>
    <property type="project" value="UniProtKB-UniRule"/>
</dbReference>
<dbReference type="OrthoDB" id="9801055at2"/>
<sequence length="245" mass="27161">MNRCGVFDSGIGGLSVASELLKSKLFDEIIYFGDTARVPYGNKNESTIIRYSLEALEFLKNFDIDFLVVACNSASSVAIDELRREAGFPVVGVIEAGVKALDAAKTSNILLTGTKRTIQSNKYQNMLLDLGYQNIISVATPLFVPLVEEGITEGKIVDEVFELYFGDIDKSSIDYVILGCTHYPFLAKSFKKHFPNAKLIHSGQAIVELLKNEYGLKEKSDTSIKLFASDNPEELRSKAKEWLNL</sequence>
<evidence type="ECO:0000256" key="1">
    <source>
        <dbReference type="ARBA" id="ARBA00001602"/>
    </source>
</evidence>
<evidence type="ECO:0000256" key="6">
    <source>
        <dbReference type="ARBA" id="ARBA00023316"/>
    </source>
</evidence>
<evidence type="ECO:0000256" key="4">
    <source>
        <dbReference type="ARBA" id="ARBA00022984"/>
    </source>
</evidence>
<dbReference type="EMBL" id="CP001279">
    <property type="protein sequence ID" value="ACM92426.1"/>
    <property type="molecule type" value="Genomic_DNA"/>
</dbReference>
<dbReference type="EC" id="5.1.1.3" evidence="2 7"/>
<dbReference type="UniPathway" id="UPA00219"/>
<feature type="binding site" evidence="7">
    <location>
        <begin position="181"/>
        <end position="182"/>
    </location>
    <ligand>
        <name>substrate</name>
    </ligand>
</feature>
<evidence type="ECO:0000256" key="2">
    <source>
        <dbReference type="ARBA" id="ARBA00013090"/>
    </source>
</evidence>
<dbReference type="FunFam" id="3.40.50.1860:FF:000001">
    <property type="entry name" value="Glutamate racemase"/>
    <property type="match status" value="1"/>
</dbReference>
<dbReference type="InterPro" id="IPR018187">
    <property type="entry name" value="Asp/Glu_racemase_AS_1"/>
</dbReference>
<dbReference type="HAMAP" id="MF_00258">
    <property type="entry name" value="Glu_racemase"/>
    <property type="match status" value="1"/>
</dbReference>
<dbReference type="InterPro" id="IPR033134">
    <property type="entry name" value="Asp/Glu_racemase_AS_2"/>
</dbReference>
<feature type="binding site" evidence="7">
    <location>
        <begin position="40"/>
        <end position="41"/>
    </location>
    <ligand>
        <name>substrate</name>
    </ligand>
</feature>
<dbReference type="eggNOG" id="COG0796">
    <property type="taxonomic scope" value="Bacteria"/>
</dbReference>
<feature type="active site" description="Proton donor/acceptor" evidence="7">
    <location>
        <position position="71"/>
    </location>
</feature>
<dbReference type="RefSeq" id="WP_012663797.1">
    <property type="nucleotide sequence ID" value="NC_012115.1"/>
</dbReference>
<dbReference type="GO" id="GO:0071555">
    <property type="term" value="P:cell wall organization"/>
    <property type="evidence" value="ECO:0007669"/>
    <property type="project" value="UniProtKB-KW"/>
</dbReference>
<feature type="binding site" evidence="7">
    <location>
        <begin position="72"/>
        <end position="73"/>
    </location>
    <ligand>
        <name>substrate</name>
    </ligand>
</feature>
<dbReference type="PROSITE" id="PS00924">
    <property type="entry name" value="ASP_GLU_RACEMASE_2"/>
    <property type="match status" value="1"/>
</dbReference>
<comment type="similarity">
    <text evidence="7">Belongs to the aspartate/glutamate racemases family.</text>
</comment>
<dbReference type="AlphaFoldDB" id="B9L8I2"/>
<comment type="catalytic activity">
    <reaction evidence="1 7">
        <text>L-glutamate = D-glutamate</text>
        <dbReference type="Rhea" id="RHEA:12813"/>
        <dbReference type="ChEBI" id="CHEBI:29985"/>
        <dbReference type="ChEBI" id="CHEBI:29986"/>
        <dbReference type="EC" id="5.1.1.3"/>
    </reaction>
</comment>
<feature type="binding site" evidence="7">
    <location>
        <begin position="8"/>
        <end position="9"/>
    </location>
    <ligand>
        <name>substrate</name>
    </ligand>
</feature>
<dbReference type="InterPro" id="IPR004391">
    <property type="entry name" value="Glu_race"/>
</dbReference>
<dbReference type="InterPro" id="IPR015942">
    <property type="entry name" value="Asp/Glu/hydantoin_racemase"/>
</dbReference>
<dbReference type="SUPFAM" id="SSF53681">
    <property type="entry name" value="Aspartate/glutamate racemase"/>
    <property type="match status" value="2"/>
</dbReference>
<dbReference type="PANTHER" id="PTHR21198">
    <property type="entry name" value="GLUTAMATE RACEMASE"/>
    <property type="match status" value="1"/>
</dbReference>
<comment type="function">
    <text evidence="7">Provides the (R)-glutamate required for cell wall biosynthesis.</text>
</comment>
<organism evidence="8 9">
    <name type="scientific">Nautilia profundicola (strain ATCC BAA-1463 / DSM 18972 / AmH)</name>
    <dbReference type="NCBI Taxonomy" id="598659"/>
    <lineage>
        <taxon>Bacteria</taxon>
        <taxon>Pseudomonadati</taxon>
        <taxon>Campylobacterota</taxon>
        <taxon>Epsilonproteobacteria</taxon>
        <taxon>Nautiliales</taxon>
        <taxon>Nautiliaceae</taxon>
        <taxon>Nautilia</taxon>
    </lineage>
</organism>
<dbReference type="InterPro" id="IPR001920">
    <property type="entry name" value="Asp/Glu_race"/>
</dbReference>
<keyword evidence="5 7" id="KW-0413">Isomerase</keyword>
<dbReference type="KEGG" id="nam:NAMH_0522"/>
<dbReference type="HOGENOM" id="CLU_052344_0_2_7"/>
<dbReference type="STRING" id="598659.NAMH_0522"/>
<evidence type="ECO:0000256" key="5">
    <source>
        <dbReference type="ARBA" id="ARBA00023235"/>
    </source>
</evidence>
<dbReference type="Proteomes" id="UP000000448">
    <property type="component" value="Chromosome"/>
</dbReference>
<dbReference type="PANTHER" id="PTHR21198:SF2">
    <property type="entry name" value="GLUTAMATE RACEMASE"/>
    <property type="match status" value="1"/>
</dbReference>
<dbReference type="GO" id="GO:0008881">
    <property type="term" value="F:glutamate racemase activity"/>
    <property type="evidence" value="ECO:0007669"/>
    <property type="project" value="UniProtKB-UniRule"/>
</dbReference>
<dbReference type="Gene3D" id="3.40.50.1860">
    <property type="match status" value="2"/>
</dbReference>
<gene>
    <name evidence="7 8" type="primary">murI</name>
    <name evidence="8" type="ordered locus">NAMH_0522</name>
</gene>
<dbReference type="NCBIfam" id="TIGR00067">
    <property type="entry name" value="glut_race"/>
    <property type="match status" value="1"/>
</dbReference>
<keyword evidence="6 7" id="KW-0961">Cell wall biogenesis/degradation</keyword>
<dbReference type="PROSITE" id="PS00923">
    <property type="entry name" value="ASP_GLU_RACEMASE_1"/>
    <property type="match status" value="1"/>
</dbReference>
<name>B9L8I2_NAUPA</name>
<evidence type="ECO:0000313" key="8">
    <source>
        <dbReference type="EMBL" id="ACM92426.1"/>
    </source>
</evidence>
<dbReference type="Pfam" id="PF01177">
    <property type="entry name" value="Asp_Glu_race"/>
    <property type="match status" value="1"/>
</dbReference>
<accession>B9L8I2</accession>
<keyword evidence="3 7" id="KW-0133">Cell shape</keyword>
<dbReference type="GO" id="GO:0008360">
    <property type="term" value="P:regulation of cell shape"/>
    <property type="evidence" value="ECO:0007669"/>
    <property type="project" value="UniProtKB-KW"/>
</dbReference>
<proteinExistence type="inferred from homology"/>
<evidence type="ECO:0000313" key="9">
    <source>
        <dbReference type="Proteomes" id="UP000000448"/>
    </source>
</evidence>
<feature type="active site" description="Proton donor/acceptor" evidence="7">
    <location>
        <position position="180"/>
    </location>
</feature>